<dbReference type="Proteomes" id="UP001160148">
    <property type="component" value="Unassembled WGS sequence"/>
</dbReference>
<evidence type="ECO:0000313" key="2">
    <source>
        <dbReference type="EMBL" id="CAI6356269.1"/>
    </source>
</evidence>
<feature type="domain" description="HAT C-terminal dimerisation" evidence="1">
    <location>
        <begin position="27"/>
        <end position="96"/>
    </location>
</feature>
<evidence type="ECO:0000313" key="3">
    <source>
        <dbReference type="Proteomes" id="UP001160148"/>
    </source>
</evidence>
<gene>
    <name evidence="2" type="ORF">MEUPH1_LOCUS12019</name>
</gene>
<comment type="caution">
    <text evidence="2">The sequence shown here is derived from an EMBL/GenBank/DDBJ whole genome shotgun (WGS) entry which is preliminary data.</text>
</comment>
<evidence type="ECO:0000259" key="1">
    <source>
        <dbReference type="Pfam" id="PF05699"/>
    </source>
</evidence>
<keyword evidence="3" id="KW-1185">Reference proteome</keyword>
<dbReference type="Pfam" id="PF05699">
    <property type="entry name" value="Dimer_Tnp_hAT"/>
    <property type="match status" value="1"/>
</dbReference>
<organism evidence="2 3">
    <name type="scientific">Macrosiphum euphorbiae</name>
    <name type="common">potato aphid</name>
    <dbReference type="NCBI Taxonomy" id="13131"/>
    <lineage>
        <taxon>Eukaryota</taxon>
        <taxon>Metazoa</taxon>
        <taxon>Ecdysozoa</taxon>
        <taxon>Arthropoda</taxon>
        <taxon>Hexapoda</taxon>
        <taxon>Insecta</taxon>
        <taxon>Pterygota</taxon>
        <taxon>Neoptera</taxon>
        <taxon>Paraneoptera</taxon>
        <taxon>Hemiptera</taxon>
        <taxon>Sternorrhyncha</taxon>
        <taxon>Aphidomorpha</taxon>
        <taxon>Aphidoidea</taxon>
        <taxon>Aphididae</taxon>
        <taxon>Macrosiphini</taxon>
        <taxon>Macrosiphum</taxon>
    </lineage>
</organism>
<protein>
    <recommendedName>
        <fullName evidence="1">HAT C-terminal dimerisation domain-containing protein</fullName>
    </recommendedName>
</protein>
<dbReference type="InterPro" id="IPR008906">
    <property type="entry name" value="HATC_C_dom"/>
</dbReference>
<dbReference type="EMBL" id="CARXXK010000002">
    <property type="protein sequence ID" value="CAI6356269.1"/>
    <property type="molecule type" value="Genomic_DNA"/>
</dbReference>
<accession>A0AAV0WJX2</accession>
<dbReference type="SUPFAM" id="SSF53098">
    <property type="entry name" value="Ribonuclease H-like"/>
    <property type="match status" value="1"/>
</dbReference>
<reference evidence="2 3" key="1">
    <citation type="submission" date="2023-01" db="EMBL/GenBank/DDBJ databases">
        <authorList>
            <person name="Whitehead M."/>
        </authorList>
    </citation>
    <scope>NUCLEOTIDE SEQUENCE [LARGE SCALE GENOMIC DNA]</scope>
</reference>
<dbReference type="InterPro" id="IPR012337">
    <property type="entry name" value="RNaseH-like_sf"/>
</dbReference>
<name>A0AAV0WJX2_9HEMI</name>
<sequence length="150" mass="17421">MFNITDKDIDKIELQWRKINLIARENTNFAIDCWYKVYEFKGADNNNPFNELANLALTIWCIPWSNAACERIFSQMNKVKTKLRNRMKTPLLIALLDIRSGLKRNKKCCHNFSLPDAVLKNIGTNEVYINDETDELAVDEDIALLLQNVL</sequence>
<dbReference type="GO" id="GO:0046983">
    <property type="term" value="F:protein dimerization activity"/>
    <property type="evidence" value="ECO:0007669"/>
    <property type="project" value="InterPro"/>
</dbReference>
<proteinExistence type="predicted"/>
<dbReference type="AlphaFoldDB" id="A0AAV0WJX2"/>